<name>A0A3N4LV57_9PEZI</name>
<dbReference type="InParanoid" id="A0A3N4LV57"/>
<organism evidence="2 3">
    <name type="scientific">Terfezia boudieri ATCC MYA-4762</name>
    <dbReference type="NCBI Taxonomy" id="1051890"/>
    <lineage>
        <taxon>Eukaryota</taxon>
        <taxon>Fungi</taxon>
        <taxon>Dikarya</taxon>
        <taxon>Ascomycota</taxon>
        <taxon>Pezizomycotina</taxon>
        <taxon>Pezizomycetes</taxon>
        <taxon>Pezizales</taxon>
        <taxon>Pezizaceae</taxon>
        <taxon>Terfezia</taxon>
    </lineage>
</organism>
<dbReference type="AlphaFoldDB" id="A0A3N4LV57"/>
<sequence length="196" mass="21330">MFKQLIPLLLLLLPAVAVAASSQYGNKTFTMTVIGGKQETDIVNLPVLVEPPTGIASVVVGKNFTVPTEVIEAFIYKNEIYRKCKTSPTGACVGFLTKAYGGALTGWYFHFSDTEEFHNLGPGDGPIHGSFDVKHDPNAPSGCKQMLLFHGSGSFWTMCSRGPGIYDVNSMSIMDVAHNGPQCAKHTDYQFKVKYT</sequence>
<evidence type="ECO:0000313" key="2">
    <source>
        <dbReference type="EMBL" id="RPB25082.1"/>
    </source>
</evidence>
<feature type="signal peptide" evidence="1">
    <location>
        <begin position="1"/>
        <end position="19"/>
    </location>
</feature>
<evidence type="ECO:0000256" key="1">
    <source>
        <dbReference type="SAM" id="SignalP"/>
    </source>
</evidence>
<keyword evidence="1" id="KW-0732">Signal</keyword>
<proteinExistence type="predicted"/>
<keyword evidence="3" id="KW-1185">Reference proteome</keyword>
<dbReference type="Proteomes" id="UP000267821">
    <property type="component" value="Unassembled WGS sequence"/>
</dbReference>
<evidence type="ECO:0000313" key="3">
    <source>
        <dbReference type="Proteomes" id="UP000267821"/>
    </source>
</evidence>
<accession>A0A3N4LV57</accession>
<evidence type="ECO:0008006" key="4">
    <source>
        <dbReference type="Google" id="ProtNLM"/>
    </source>
</evidence>
<protein>
    <recommendedName>
        <fullName evidence="4">Ubiquitin 3 binding protein But2 C-terminal domain-containing protein</fullName>
    </recommendedName>
</protein>
<dbReference type="OrthoDB" id="5339030at2759"/>
<feature type="chain" id="PRO_5018002977" description="Ubiquitin 3 binding protein But2 C-terminal domain-containing protein" evidence="1">
    <location>
        <begin position="20"/>
        <end position="196"/>
    </location>
</feature>
<reference evidence="2 3" key="1">
    <citation type="journal article" date="2018" name="Nat. Ecol. Evol.">
        <title>Pezizomycetes genomes reveal the molecular basis of ectomycorrhizal truffle lifestyle.</title>
        <authorList>
            <person name="Murat C."/>
            <person name="Payen T."/>
            <person name="Noel B."/>
            <person name="Kuo A."/>
            <person name="Morin E."/>
            <person name="Chen J."/>
            <person name="Kohler A."/>
            <person name="Krizsan K."/>
            <person name="Balestrini R."/>
            <person name="Da Silva C."/>
            <person name="Montanini B."/>
            <person name="Hainaut M."/>
            <person name="Levati E."/>
            <person name="Barry K.W."/>
            <person name="Belfiori B."/>
            <person name="Cichocki N."/>
            <person name="Clum A."/>
            <person name="Dockter R.B."/>
            <person name="Fauchery L."/>
            <person name="Guy J."/>
            <person name="Iotti M."/>
            <person name="Le Tacon F."/>
            <person name="Lindquist E.A."/>
            <person name="Lipzen A."/>
            <person name="Malagnac F."/>
            <person name="Mello A."/>
            <person name="Molinier V."/>
            <person name="Miyauchi S."/>
            <person name="Poulain J."/>
            <person name="Riccioni C."/>
            <person name="Rubini A."/>
            <person name="Sitrit Y."/>
            <person name="Splivallo R."/>
            <person name="Traeger S."/>
            <person name="Wang M."/>
            <person name="Zifcakova L."/>
            <person name="Wipf D."/>
            <person name="Zambonelli A."/>
            <person name="Paolocci F."/>
            <person name="Nowrousian M."/>
            <person name="Ottonello S."/>
            <person name="Baldrian P."/>
            <person name="Spatafora J.W."/>
            <person name="Henrissat B."/>
            <person name="Nagy L.G."/>
            <person name="Aury J.M."/>
            <person name="Wincker P."/>
            <person name="Grigoriev I.V."/>
            <person name="Bonfante P."/>
            <person name="Martin F.M."/>
        </authorList>
    </citation>
    <scope>NUCLEOTIDE SEQUENCE [LARGE SCALE GENOMIC DNA]</scope>
    <source>
        <strain evidence="2 3">ATCC MYA-4762</strain>
    </source>
</reference>
<gene>
    <name evidence="2" type="ORF">L211DRAFT_867518</name>
</gene>
<dbReference type="EMBL" id="ML121539">
    <property type="protein sequence ID" value="RPB25082.1"/>
    <property type="molecule type" value="Genomic_DNA"/>
</dbReference>